<accession>A0A917LDH4</accession>
<evidence type="ECO:0000313" key="1">
    <source>
        <dbReference type="EMBL" id="GGG14057.1"/>
    </source>
</evidence>
<sequence>MIATTTQQMAEAARSISLRESRLKSDSILADMDYYTVLLSHLGVSDDFQMRLIYLKMGTERFKDFLDGIDANGDFNPDGSLEEGNFKELQKQDEMMKINIRELIYELTVELKLHQRKPLSEKFAKVLGSGDDPDTYRPSKSEIRRRELIRLKNLFLPPHKRKILPPWKPENRM</sequence>
<organism evidence="1 2">
    <name type="scientific">Rhodococcoides trifolii</name>
    <dbReference type="NCBI Taxonomy" id="908250"/>
    <lineage>
        <taxon>Bacteria</taxon>
        <taxon>Bacillati</taxon>
        <taxon>Actinomycetota</taxon>
        <taxon>Actinomycetes</taxon>
        <taxon>Mycobacteriales</taxon>
        <taxon>Nocardiaceae</taxon>
        <taxon>Rhodococcoides</taxon>
    </lineage>
</organism>
<proteinExistence type="predicted"/>
<dbReference type="EMBL" id="BMCU01000003">
    <property type="protein sequence ID" value="GGG14057.1"/>
    <property type="molecule type" value="Genomic_DNA"/>
</dbReference>
<protein>
    <submittedName>
        <fullName evidence="1">Uncharacterized protein</fullName>
    </submittedName>
</protein>
<dbReference type="RefSeq" id="WP_188545668.1">
    <property type="nucleotide sequence ID" value="NZ_BMCU01000003.1"/>
</dbReference>
<dbReference type="AlphaFoldDB" id="A0A917LDH4"/>
<dbReference type="Proteomes" id="UP000654257">
    <property type="component" value="Unassembled WGS sequence"/>
</dbReference>
<comment type="caution">
    <text evidence="1">The sequence shown here is derived from an EMBL/GenBank/DDBJ whole genome shotgun (WGS) entry which is preliminary data.</text>
</comment>
<name>A0A917LDH4_9NOCA</name>
<keyword evidence="2" id="KW-1185">Reference proteome</keyword>
<evidence type="ECO:0000313" key="2">
    <source>
        <dbReference type="Proteomes" id="UP000654257"/>
    </source>
</evidence>
<reference evidence="1" key="1">
    <citation type="journal article" date="2014" name="Int. J. Syst. Evol. Microbiol.">
        <title>Complete genome sequence of Corynebacterium casei LMG S-19264T (=DSM 44701T), isolated from a smear-ripened cheese.</title>
        <authorList>
            <consortium name="US DOE Joint Genome Institute (JGI-PGF)"/>
            <person name="Walter F."/>
            <person name="Albersmeier A."/>
            <person name="Kalinowski J."/>
            <person name="Ruckert C."/>
        </authorList>
    </citation>
    <scope>NUCLEOTIDE SEQUENCE</scope>
    <source>
        <strain evidence="1">CCM 7905</strain>
    </source>
</reference>
<gene>
    <name evidence="1" type="ORF">GCM10007304_30170</name>
</gene>
<reference evidence="1" key="2">
    <citation type="submission" date="2020-09" db="EMBL/GenBank/DDBJ databases">
        <authorList>
            <person name="Sun Q."/>
            <person name="Sedlacek I."/>
        </authorList>
    </citation>
    <scope>NUCLEOTIDE SEQUENCE</scope>
    <source>
        <strain evidence="1">CCM 7905</strain>
    </source>
</reference>